<sequence>EDPQAPRPEPLRFYGTTWVDHSGGYALRRAAFALGALLAAVVGALVLRFAYEGLAIAEVGGWVSIMIVVAFAVCSSLAFSRTLGAYSRRADESRPAAPDSSLRSVKAIGFIGVLLAYALRTFVEAPGERLRRAEYEEALARHERLRAARTGNPSARKRNKPKRKR</sequence>
<feature type="compositionally biased region" description="Basic residues" evidence="1">
    <location>
        <begin position="155"/>
        <end position="165"/>
    </location>
</feature>
<feature type="region of interest" description="Disordered" evidence="1">
    <location>
        <begin position="144"/>
        <end position="165"/>
    </location>
</feature>
<keyword evidence="2" id="KW-1133">Transmembrane helix</keyword>
<organism evidence="3 4">
    <name type="scientific">Streptomyces daliensis</name>
    <dbReference type="NCBI Taxonomy" id="299421"/>
    <lineage>
        <taxon>Bacteria</taxon>
        <taxon>Bacillati</taxon>
        <taxon>Actinomycetota</taxon>
        <taxon>Actinomycetes</taxon>
        <taxon>Kitasatosporales</taxon>
        <taxon>Streptomycetaceae</taxon>
        <taxon>Streptomyces</taxon>
    </lineage>
</organism>
<feature type="transmembrane region" description="Helical" evidence="2">
    <location>
        <begin position="30"/>
        <end position="51"/>
    </location>
</feature>
<keyword evidence="4" id="KW-1185">Reference proteome</keyword>
<dbReference type="AlphaFoldDB" id="A0A8T4J5J9"/>
<feature type="transmembrane region" description="Helical" evidence="2">
    <location>
        <begin position="104"/>
        <end position="123"/>
    </location>
</feature>
<dbReference type="Proteomes" id="UP000675554">
    <property type="component" value="Unassembled WGS sequence"/>
</dbReference>
<keyword evidence="2" id="KW-0472">Membrane</keyword>
<evidence type="ECO:0000256" key="2">
    <source>
        <dbReference type="SAM" id="Phobius"/>
    </source>
</evidence>
<evidence type="ECO:0000256" key="1">
    <source>
        <dbReference type="SAM" id="MobiDB-lite"/>
    </source>
</evidence>
<comment type="caution">
    <text evidence="3">The sequence shown here is derived from an EMBL/GenBank/DDBJ whole genome shotgun (WGS) entry which is preliminary data.</text>
</comment>
<evidence type="ECO:0000313" key="4">
    <source>
        <dbReference type="Proteomes" id="UP000675554"/>
    </source>
</evidence>
<accession>A0A8T4J5J9</accession>
<name>A0A8T4J5J9_9ACTN</name>
<gene>
    <name evidence="3" type="ORF">KDA82_37275</name>
</gene>
<feature type="non-terminal residue" evidence="3">
    <location>
        <position position="1"/>
    </location>
</feature>
<dbReference type="EMBL" id="JAGSMN010001531">
    <property type="protein sequence ID" value="MBR7678522.1"/>
    <property type="molecule type" value="Genomic_DNA"/>
</dbReference>
<protein>
    <submittedName>
        <fullName evidence="3">Uncharacterized protein</fullName>
    </submittedName>
</protein>
<evidence type="ECO:0000313" key="3">
    <source>
        <dbReference type="EMBL" id="MBR7678522.1"/>
    </source>
</evidence>
<keyword evidence="2" id="KW-0812">Transmembrane</keyword>
<proteinExistence type="predicted"/>
<reference evidence="3" key="1">
    <citation type="submission" date="2021-04" db="EMBL/GenBank/DDBJ databases">
        <title>Sequencing of actinobacteria type strains.</title>
        <authorList>
            <person name="Nguyen G.-S."/>
            <person name="Wentzel A."/>
        </authorList>
    </citation>
    <scope>NUCLEOTIDE SEQUENCE</scope>
    <source>
        <strain evidence="3">DSM 42095</strain>
    </source>
</reference>
<feature type="transmembrane region" description="Helical" evidence="2">
    <location>
        <begin position="63"/>
        <end position="84"/>
    </location>
</feature>